<dbReference type="SUPFAM" id="SSF53187">
    <property type="entry name" value="Zn-dependent exopeptidases"/>
    <property type="match status" value="1"/>
</dbReference>
<name>A0A6M0CPC6_9FLAO</name>
<dbReference type="Gene3D" id="3.40.630.10">
    <property type="entry name" value="Zn peptidases"/>
    <property type="match status" value="1"/>
</dbReference>
<dbReference type="AlphaFoldDB" id="A0A6M0CPC6"/>
<dbReference type="RefSeq" id="WP_164031703.1">
    <property type="nucleotide sequence ID" value="NZ_JAABOQ010000003.1"/>
</dbReference>
<dbReference type="Proteomes" id="UP000474296">
    <property type="component" value="Unassembled WGS sequence"/>
</dbReference>
<proteinExistence type="predicted"/>
<accession>A0A6M0CPC6</accession>
<dbReference type="PANTHER" id="PTHR37326">
    <property type="entry name" value="BLL3975 PROTEIN"/>
    <property type="match status" value="1"/>
</dbReference>
<evidence type="ECO:0000313" key="1">
    <source>
        <dbReference type="EMBL" id="NER17327.1"/>
    </source>
</evidence>
<dbReference type="InterPro" id="IPR053138">
    <property type="entry name" value="N-alpha-Ac-DABA_deacetylase"/>
</dbReference>
<gene>
    <name evidence="1" type="ORF">GWK10_08895</name>
</gene>
<reference evidence="1 2" key="1">
    <citation type="submission" date="2020-01" db="EMBL/GenBank/DDBJ databases">
        <title>Spongiivirga citrea KCTC 32990T.</title>
        <authorList>
            <person name="Wang G."/>
        </authorList>
    </citation>
    <scope>NUCLEOTIDE SEQUENCE [LARGE SCALE GENOMIC DNA]</scope>
    <source>
        <strain evidence="1 2">KCTC 32990</strain>
    </source>
</reference>
<evidence type="ECO:0000313" key="2">
    <source>
        <dbReference type="Proteomes" id="UP000474296"/>
    </source>
</evidence>
<dbReference type="EMBL" id="JAABOQ010000003">
    <property type="protein sequence ID" value="NER17327.1"/>
    <property type="molecule type" value="Genomic_DNA"/>
</dbReference>
<dbReference type="PANTHER" id="PTHR37326:SF1">
    <property type="entry name" value="BLL3975 PROTEIN"/>
    <property type="match status" value="1"/>
</dbReference>
<organism evidence="1 2">
    <name type="scientific">Spongiivirga citrea</name>
    <dbReference type="NCBI Taxonomy" id="1481457"/>
    <lineage>
        <taxon>Bacteria</taxon>
        <taxon>Pseudomonadati</taxon>
        <taxon>Bacteroidota</taxon>
        <taxon>Flavobacteriia</taxon>
        <taxon>Flavobacteriales</taxon>
        <taxon>Flavobacteriaceae</taxon>
        <taxon>Spongiivirga</taxon>
    </lineage>
</organism>
<keyword evidence="2" id="KW-1185">Reference proteome</keyword>
<comment type="caution">
    <text evidence="1">The sequence shown here is derived from an EMBL/GenBank/DDBJ whole genome shotgun (WGS) entry which is preliminary data.</text>
</comment>
<protein>
    <submittedName>
        <fullName evidence="1">Uncharacterized protein</fullName>
    </submittedName>
</protein>
<sequence>MIKKKHHVVSYAYTLQENDPAKYVFKQACKDGKIALSYESGKLGNVQKEAVILITDGVYRMLEELTMYPKSVESASTSFASLNNQKYIDADVSGIFYSDLKAGDAVKKGDRVGYITDEFGKVISRQKAPVSGIVLYKIAIPPVNIDDTIMCISYKE</sequence>